<evidence type="ECO:0000313" key="2">
    <source>
        <dbReference type="EMBL" id="KAA6390078.1"/>
    </source>
</evidence>
<dbReference type="SUPFAM" id="SSF51126">
    <property type="entry name" value="Pectin lyase-like"/>
    <property type="match status" value="1"/>
</dbReference>
<name>A0A5J4W5C7_9EUKA</name>
<protein>
    <recommendedName>
        <fullName evidence="4">DUF1565 domain-containing protein</fullName>
    </recommendedName>
</protein>
<evidence type="ECO:0008006" key="4">
    <source>
        <dbReference type="Google" id="ProtNLM"/>
    </source>
</evidence>
<dbReference type="EMBL" id="SNRW01003352">
    <property type="protein sequence ID" value="KAA6390078.1"/>
    <property type="molecule type" value="Genomic_DNA"/>
</dbReference>
<dbReference type="InterPro" id="IPR012334">
    <property type="entry name" value="Pectin_lyas_fold"/>
</dbReference>
<dbReference type="InterPro" id="IPR011050">
    <property type="entry name" value="Pectin_lyase_fold/virulence"/>
</dbReference>
<organism evidence="2 3">
    <name type="scientific">Streblomastix strix</name>
    <dbReference type="NCBI Taxonomy" id="222440"/>
    <lineage>
        <taxon>Eukaryota</taxon>
        <taxon>Metamonada</taxon>
        <taxon>Preaxostyla</taxon>
        <taxon>Oxymonadida</taxon>
        <taxon>Streblomastigidae</taxon>
        <taxon>Streblomastix</taxon>
    </lineage>
</organism>
<gene>
    <name evidence="2" type="ORF">EZS28_014393</name>
</gene>
<reference evidence="2 3" key="1">
    <citation type="submission" date="2019-03" db="EMBL/GenBank/DDBJ databases">
        <title>Single cell metagenomics reveals metabolic interactions within the superorganism composed of flagellate Streblomastix strix and complex community of Bacteroidetes bacteria on its surface.</title>
        <authorList>
            <person name="Treitli S.C."/>
            <person name="Kolisko M."/>
            <person name="Husnik F."/>
            <person name="Keeling P."/>
            <person name="Hampl V."/>
        </authorList>
    </citation>
    <scope>NUCLEOTIDE SEQUENCE [LARGE SCALE GENOMIC DNA]</scope>
    <source>
        <strain evidence="2">ST1C</strain>
    </source>
</reference>
<dbReference type="Gene3D" id="2.160.20.10">
    <property type="entry name" value="Single-stranded right-handed beta-helix, Pectin lyase-like"/>
    <property type="match status" value="1"/>
</dbReference>
<evidence type="ECO:0000256" key="1">
    <source>
        <dbReference type="SAM" id="SignalP"/>
    </source>
</evidence>
<feature type="signal peptide" evidence="1">
    <location>
        <begin position="1"/>
        <end position="20"/>
    </location>
</feature>
<keyword evidence="1" id="KW-0732">Signal</keyword>
<accession>A0A5J4W5C7</accession>
<feature type="chain" id="PRO_5023835409" description="DUF1565 domain-containing protein" evidence="1">
    <location>
        <begin position="21"/>
        <end position="125"/>
    </location>
</feature>
<feature type="non-terminal residue" evidence="2">
    <location>
        <position position="125"/>
    </location>
</feature>
<proteinExistence type="predicted"/>
<dbReference type="Proteomes" id="UP000324800">
    <property type="component" value="Unassembled WGS sequence"/>
</dbReference>
<dbReference type="AlphaFoldDB" id="A0A5J4W5C7"/>
<sequence length="125" mass="13353">MMTLCIILIIQVALCSLLEAVESELSNNEIYIYVSVNGDDSYNGTVVAPVHTLHRACSIASDIHSPVIIDIGGGTFTETNETVLETGIITIIGSGINKTIVTHSGIRAILFLNPNISSSFTFTNI</sequence>
<evidence type="ECO:0000313" key="3">
    <source>
        <dbReference type="Proteomes" id="UP000324800"/>
    </source>
</evidence>
<comment type="caution">
    <text evidence="2">The sequence shown here is derived from an EMBL/GenBank/DDBJ whole genome shotgun (WGS) entry which is preliminary data.</text>
</comment>